<dbReference type="FunFam" id="3.40.50.300:FF:001091">
    <property type="entry name" value="Probable disease resistance protein At1g61300"/>
    <property type="match status" value="1"/>
</dbReference>
<dbReference type="GO" id="GO:0051607">
    <property type="term" value="P:defense response to virus"/>
    <property type="evidence" value="ECO:0007669"/>
    <property type="project" value="UniProtKB-ARBA"/>
</dbReference>
<dbReference type="Pfam" id="PF25019">
    <property type="entry name" value="LRR_R13L1-DRL21"/>
    <property type="match status" value="1"/>
</dbReference>
<feature type="domain" description="R13L1/DRL21-like LRR repeat region" evidence="10">
    <location>
        <begin position="665"/>
        <end position="809"/>
    </location>
</feature>
<dbReference type="Proteomes" id="UP001604277">
    <property type="component" value="Unassembled WGS sequence"/>
</dbReference>
<dbReference type="Gene3D" id="1.10.10.10">
    <property type="entry name" value="Winged helix-like DNA-binding domain superfamily/Winged helix DNA-binding domain"/>
    <property type="match status" value="1"/>
</dbReference>
<evidence type="ECO:0000256" key="1">
    <source>
        <dbReference type="ARBA" id="ARBA00008894"/>
    </source>
</evidence>
<evidence type="ECO:0000256" key="4">
    <source>
        <dbReference type="ARBA" id="ARBA00022741"/>
    </source>
</evidence>
<dbReference type="InterPro" id="IPR058922">
    <property type="entry name" value="WHD_DRP"/>
</dbReference>
<dbReference type="InterPro" id="IPR027417">
    <property type="entry name" value="P-loop_NTPase"/>
</dbReference>
<dbReference type="PANTHER" id="PTHR36766:SF70">
    <property type="entry name" value="DISEASE RESISTANCE PROTEIN RGA4"/>
    <property type="match status" value="1"/>
</dbReference>
<evidence type="ECO:0000313" key="11">
    <source>
        <dbReference type="EMBL" id="KAL2530773.1"/>
    </source>
</evidence>
<dbReference type="GO" id="GO:0005524">
    <property type="term" value="F:ATP binding"/>
    <property type="evidence" value="ECO:0007669"/>
    <property type="project" value="UniProtKB-KW"/>
</dbReference>
<feature type="domain" description="Disease resistance protein winged helix" evidence="9">
    <location>
        <begin position="426"/>
        <end position="496"/>
    </location>
</feature>
<feature type="domain" description="NB-ARC" evidence="7">
    <location>
        <begin position="181"/>
        <end position="342"/>
    </location>
</feature>
<dbReference type="Gene3D" id="3.40.50.300">
    <property type="entry name" value="P-loop containing nucleotide triphosphate hydrolases"/>
    <property type="match status" value="1"/>
</dbReference>
<evidence type="ECO:0000259" key="8">
    <source>
        <dbReference type="Pfam" id="PF18052"/>
    </source>
</evidence>
<evidence type="ECO:0000259" key="10">
    <source>
        <dbReference type="Pfam" id="PF25019"/>
    </source>
</evidence>
<sequence length="1154" mass="132410">MDPVISATIQVTLEKLPAIPTEEFNLLWGFKQDLKNLKNSLRSIKAFFEVADRRQVTDGDVELWLKNLEDVAYDADNVLDEIKYENLRRKVQIQNQMKPKVCLYFSFYPPLAFRWKMAHKINNVNVNLKKINEEAYPRGVERRFAEFAPARPLIRETDAITADPVFVGRENDESKFVKQIIGEINDVFSVLPIVGMGGIGKTTLARRIFNHPRTETHFDERIWVCVSENFDVLTILKSILVSLKETSDIGDSRQHVMAKLREKLKDKRCLLVLDDLWNEKRGEWDDLKNALMGVNPNKGNVIIVTTRNESVASIVNPHNCNHKLEKLSEDDCWSIIKAKAFEGGDVPEHFQTIGKAIARQCRGSPLASKMMGAVLRGKEIDDWESIQKIGPSNIEGDENSVVQVLKISFDRLPSSSLKECFAYCSIFPKDEEIKREWLIQLWMAEGFLTDNQGSDMETEGNNFFNILLQSSFLQEPIKDKYGNIECCKMHDLVHDLSCSISKSKDHTRDDIRQVRHLIILEESTPEITKEKASYVRTLVSKSSVPCKNLPDFKHLRTLVLCKARMKDCPTSIGKLIHLRCLDVSYNYDIKTFPGSICKLYNLQTFAITGCYNLEQLPEKIQDLTSLRHLYFCPKVDFPMPPHIRRLSCLQTLQFFNVGDKKGCRIEELGHLKNLRGKIEIRNLELVNNKAEANKANLDGKTNIIELKFCWRNTNEGNTTYESVLESDTSNRNVLESNIHDESVLEGLQPHPNLRSIVIEGFRGNNFPLWTMKMLKLDKLIEIELINCYNCEEIPMLGHLPLLKYLKLEGLTNVRSIGLSFYGAIDCSSTSRNDGQETRVSFPSLKSLIIEEMPNLTEWAEAQMSGVQVFPCLEILEIVKCCKLTNIISSSNLTSLVRLRIYECKNLAYILHLQGCGASLKQLQISNCDELRELPNDLGSLESLETLEIHFCENLQLIPYPSGQKGLSSLRRLEIFNCKRLSNLPSEMLKFCTSLQSLNVFRCENLTSFPELSGMVWLNSLRELAIGDFSNSDTLEVIRHIKSVQLLSLYGRADWVSLPYQLQNLTSLKELRIYDFGIEELPDWLGNLSSLELLWLYRCEKLRHLPSKEAMQRLTIYGLNIWYCPLLREQCRLDNSEWPKISHIPQVQINGYDIR</sequence>
<gene>
    <name evidence="11" type="ORF">Fot_23374</name>
</gene>
<evidence type="ECO:0000256" key="2">
    <source>
        <dbReference type="ARBA" id="ARBA00022614"/>
    </source>
</evidence>
<organism evidence="11 12">
    <name type="scientific">Forsythia ovata</name>
    <dbReference type="NCBI Taxonomy" id="205694"/>
    <lineage>
        <taxon>Eukaryota</taxon>
        <taxon>Viridiplantae</taxon>
        <taxon>Streptophyta</taxon>
        <taxon>Embryophyta</taxon>
        <taxon>Tracheophyta</taxon>
        <taxon>Spermatophyta</taxon>
        <taxon>Magnoliopsida</taxon>
        <taxon>eudicotyledons</taxon>
        <taxon>Gunneridae</taxon>
        <taxon>Pentapetalae</taxon>
        <taxon>asterids</taxon>
        <taxon>lamiids</taxon>
        <taxon>Lamiales</taxon>
        <taxon>Oleaceae</taxon>
        <taxon>Forsythieae</taxon>
        <taxon>Forsythia</taxon>
    </lineage>
</organism>
<keyword evidence="4" id="KW-0547">Nucleotide-binding</keyword>
<dbReference type="SUPFAM" id="SSF52058">
    <property type="entry name" value="L domain-like"/>
    <property type="match status" value="1"/>
</dbReference>
<evidence type="ECO:0000313" key="12">
    <source>
        <dbReference type="Proteomes" id="UP001604277"/>
    </source>
</evidence>
<dbReference type="Gene3D" id="3.80.10.10">
    <property type="entry name" value="Ribonuclease Inhibitor"/>
    <property type="match status" value="4"/>
</dbReference>
<dbReference type="AlphaFoldDB" id="A0ABD1V0C6"/>
<evidence type="ECO:0000256" key="5">
    <source>
        <dbReference type="ARBA" id="ARBA00022821"/>
    </source>
</evidence>
<evidence type="ECO:0000259" key="9">
    <source>
        <dbReference type="Pfam" id="PF23559"/>
    </source>
</evidence>
<keyword evidence="6" id="KW-0067">ATP-binding</keyword>
<evidence type="ECO:0000256" key="3">
    <source>
        <dbReference type="ARBA" id="ARBA00022737"/>
    </source>
</evidence>
<protein>
    <submittedName>
        <fullName evidence="11">Disease resistance RPP13-like protein 1</fullName>
    </submittedName>
</protein>
<dbReference type="InterPro" id="IPR002182">
    <property type="entry name" value="NB-ARC"/>
</dbReference>
<reference evidence="12" key="1">
    <citation type="submission" date="2024-07" db="EMBL/GenBank/DDBJ databases">
        <title>Two chromosome-level genome assemblies of Korean endemic species Abeliophyllum distichum and Forsythia ovata (Oleaceae).</title>
        <authorList>
            <person name="Jang H."/>
        </authorList>
    </citation>
    <scope>NUCLEOTIDE SEQUENCE [LARGE SCALE GENOMIC DNA]</scope>
</reference>
<dbReference type="InterPro" id="IPR056789">
    <property type="entry name" value="LRR_R13L1-DRL21"/>
</dbReference>
<feature type="domain" description="Disease resistance N-terminal" evidence="8">
    <location>
        <begin position="9"/>
        <end position="96"/>
    </location>
</feature>
<dbReference type="Pfam" id="PF23559">
    <property type="entry name" value="WHD_DRP"/>
    <property type="match status" value="1"/>
</dbReference>
<comment type="caution">
    <text evidence="11">The sequence shown here is derived from an EMBL/GenBank/DDBJ whole genome shotgun (WGS) entry which is preliminary data.</text>
</comment>
<comment type="similarity">
    <text evidence="1">Belongs to the disease resistance NB-LRR family.</text>
</comment>
<dbReference type="InterPro" id="IPR036388">
    <property type="entry name" value="WH-like_DNA-bd_sf"/>
</dbReference>
<keyword evidence="12" id="KW-1185">Reference proteome</keyword>
<dbReference type="Pfam" id="PF18052">
    <property type="entry name" value="Rx_N"/>
    <property type="match status" value="1"/>
</dbReference>
<dbReference type="SUPFAM" id="SSF52047">
    <property type="entry name" value="RNI-like"/>
    <property type="match status" value="1"/>
</dbReference>
<evidence type="ECO:0000256" key="6">
    <source>
        <dbReference type="ARBA" id="ARBA00022840"/>
    </source>
</evidence>
<dbReference type="Gene3D" id="1.10.8.430">
    <property type="entry name" value="Helical domain of apoptotic protease-activating factors"/>
    <property type="match status" value="1"/>
</dbReference>
<dbReference type="Pfam" id="PF00931">
    <property type="entry name" value="NB-ARC"/>
    <property type="match status" value="1"/>
</dbReference>
<dbReference type="InterPro" id="IPR041118">
    <property type="entry name" value="Rx_N"/>
</dbReference>
<dbReference type="PRINTS" id="PR00364">
    <property type="entry name" value="DISEASERSIST"/>
</dbReference>
<dbReference type="PANTHER" id="PTHR36766">
    <property type="entry name" value="PLANT BROAD-SPECTRUM MILDEW RESISTANCE PROTEIN RPW8"/>
    <property type="match status" value="1"/>
</dbReference>
<keyword evidence="5" id="KW-0611">Plant defense</keyword>
<proteinExistence type="inferred from homology"/>
<dbReference type="InterPro" id="IPR032675">
    <property type="entry name" value="LRR_dom_sf"/>
</dbReference>
<accession>A0ABD1V0C6</accession>
<evidence type="ECO:0000259" key="7">
    <source>
        <dbReference type="Pfam" id="PF00931"/>
    </source>
</evidence>
<dbReference type="FunFam" id="1.10.10.10:FF:000322">
    <property type="entry name" value="Probable disease resistance protein At1g63360"/>
    <property type="match status" value="1"/>
</dbReference>
<dbReference type="InterPro" id="IPR038005">
    <property type="entry name" value="RX-like_CC"/>
</dbReference>
<keyword evidence="3" id="KW-0677">Repeat</keyword>
<dbReference type="InterPro" id="IPR042197">
    <property type="entry name" value="Apaf_helical"/>
</dbReference>
<dbReference type="EMBL" id="JBFOLJ010000006">
    <property type="protein sequence ID" value="KAL2530773.1"/>
    <property type="molecule type" value="Genomic_DNA"/>
</dbReference>
<keyword evidence="2" id="KW-0433">Leucine-rich repeat</keyword>
<dbReference type="SUPFAM" id="SSF52540">
    <property type="entry name" value="P-loop containing nucleoside triphosphate hydrolases"/>
    <property type="match status" value="1"/>
</dbReference>
<name>A0ABD1V0C6_9LAMI</name>
<dbReference type="Gene3D" id="1.20.5.4130">
    <property type="match status" value="1"/>
</dbReference>
<dbReference type="CDD" id="cd14798">
    <property type="entry name" value="RX-CC_like"/>
    <property type="match status" value="1"/>
</dbReference>